<dbReference type="Gene3D" id="1.25.70.10">
    <property type="entry name" value="Transcription termination factor 3, mitochondrial"/>
    <property type="match status" value="1"/>
</dbReference>
<keyword evidence="2" id="KW-0806">Transcription termination</keyword>
<dbReference type="SMART" id="SM00733">
    <property type="entry name" value="Mterf"/>
    <property type="match status" value="4"/>
</dbReference>
<dbReference type="PANTHER" id="PTHR13068:SF231">
    <property type="entry name" value="TRANSCRIPTION TERMINATION FACTOR MTERF2, CHLOROPLASTIC-LIKE"/>
    <property type="match status" value="1"/>
</dbReference>
<proteinExistence type="inferred from homology"/>
<keyword evidence="2" id="KW-0804">Transcription</keyword>
<dbReference type="EMBL" id="OX459122">
    <property type="protein sequence ID" value="CAI9106529.1"/>
    <property type="molecule type" value="Genomic_DNA"/>
</dbReference>
<dbReference type="Pfam" id="PF02536">
    <property type="entry name" value="mTERF"/>
    <property type="match status" value="2"/>
</dbReference>
<protein>
    <submittedName>
        <fullName evidence="4">OLC1v1005711C1</fullName>
    </submittedName>
</protein>
<dbReference type="InterPro" id="IPR003690">
    <property type="entry name" value="MTERF"/>
</dbReference>
<dbReference type="FunFam" id="1.25.70.10:FF:000001">
    <property type="entry name" value="Mitochondrial transcription termination factor-like"/>
    <property type="match status" value="1"/>
</dbReference>
<accession>A0AAV1DF87</accession>
<keyword evidence="3" id="KW-0809">Transit peptide</keyword>
<organism evidence="4 5">
    <name type="scientific">Oldenlandia corymbosa var. corymbosa</name>
    <dbReference type="NCBI Taxonomy" id="529605"/>
    <lineage>
        <taxon>Eukaryota</taxon>
        <taxon>Viridiplantae</taxon>
        <taxon>Streptophyta</taxon>
        <taxon>Embryophyta</taxon>
        <taxon>Tracheophyta</taxon>
        <taxon>Spermatophyta</taxon>
        <taxon>Magnoliopsida</taxon>
        <taxon>eudicotyledons</taxon>
        <taxon>Gunneridae</taxon>
        <taxon>Pentapetalae</taxon>
        <taxon>asterids</taxon>
        <taxon>lamiids</taxon>
        <taxon>Gentianales</taxon>
        <taxon>Rubiaceae</taxon>
        <taxon>Rubioideae</taxon>
        <taxon>Spermacoceae</taxon>
        <taxon>Hedyotis-Oldenlandia complex</taxon>
        <taxon>Oldenlandia</taxon>
    </lineage>
</organism>
<reference evidence="4" key="1">
    <citation type="submission" date="2023-03" db="EMBL/GenBank/DDBJ databases">
        <authorList>
            <person name="Julca I."/>
        </authorList>
    </citation>
    <scope>NUCLEOTIDE SEQUENCE</scope>
</reference>
<keyword evidence="2" id="KW-0805">Transcription regulation</keyword>
<evidence type="ECO:0000313" key="5">
    <source>
        <dbReference type="Proteomes" id="UP001161247"/>
    </source>
</evidence>
<evidence type="ECO:0000256" key="3">
    <source>
        <dbReference type="ARBA" id="ARBA00022946"/>
    </source>
</evidence>
<evidence type="ECO:0000256" key="1">
    <source>
        <dbReference type="ARBA" id="ARBA00007692"/>
    </source>
</evidence>
<comment type="similarity">
    <text evidence="1">Belongs to the mTERF family.</text>
</comment>
<evidence type="ECO:0000256" key="2">
    <source>
        <dbReference type="ARBA" id="ARBA00022472"/>
    </source>
</evidence>
<gene>
    <name evidence="4" type="ORF">OLC1_LOCUS15012</name>
</gene>
<keyword evidence="5" id="KW-1185">Reference proteome</keyword>
<dbReference type="Proteomes" id="UP001161247">
    <property type="component" value="Chromosome 5"/>
</dbReference>
<dbReference type="AlphaFoldDB" id="A0AAV1DF87"/>
<evidence type="ECO:0000313" key="4">
    <source>
        <dbReference type="EMBL" id="CAI9106529.1"/>
    </source>
</evidence>
<dbReference type="GO" id="GO:0003676">
    <property type="term" value="F:nucleic acid binding"/>
    <property type="evidence" value="ECO:0007669"/>
    <property type="project" value="InterPro"/>
</dbReference>
<name>A0AAV1DF87_OLDCO</name>
<dbReference type="GO" id="GO:0006353">
    <property type="term" value="P:DNA-templated transcription termination"/>
    <property type="evidence" value="ECO:0007669"/>
    <property type="project" value="UniProtKB-KW"/>
</dbReference>
<dbReference type="PANTHER" id="PTHR13068">
    <property type="entry name" value="CGI-12 PROTEIN-RELATED"/>
    <property type="match status" value="1"/>
</dbReference>
<sequence length="358" mass="40806">MLSGKFWLQIRAINGGSRSFFFKSIGSFSTTTTTTSQAAEVIRIADMVDYLMNSLGFSKDAAITISSKVPRYRPSLEKAVSVFNYFDKLGVSKMQIKSMVSKYPGLLCCNVDKTLDPKVKFLRELGLSGLDLCNVIAICWSMALDPSIKLRILNLRELVGTDDYVVRILRRWPFVLRGWDTEMVDSNLELLRDYGITYDNIVKWIARQPRSFFTTKPEVLEDILHRVENVLGIPHGSAMFHHGFDLLCSFDMSKVYEKFGVLRSFGWPESLILKMVRTHPLTFTRSASVIQKTVDYFMNDLGYSMDFLASHPSFLSYSLEKRVKPRNEVLKILNENKLNKRKAGLTAQSVNKQTCSAH</sequence>
<dbReference type="InterPro" id="IPR038538">
    <property type="entry name" value="MTERF_sf"/>
</dbReference>